<protein>
    <submittedName>
        <fullName evidence="5">Putative histidine acid phosphatase</fullName>
    </submittedName>
</protein>
<feature type="signal peptide" evidence="4">
    <location>
        <begin position="1"/>
        <end position="20"/>
    </location>
</feature>
<evidence type="ECO:0000256" key="1">
    <source>
        <dbReference type="ARBA" id="ARBA00005375"/>
    </source>
</evidence>
<feature type="transmembrane region" description="Helical" evidence="3">
    <location>
        <begin position="447"/>
        <end position="474"/>
    </location>
</feature>
<keyword evidence="3" id="KW-0812">Transmembrane</keyword>
<feature type="compositionally biased region" description="Basic and acidic residues" evidence="2">
    <location>
        <begin position="554"/>
        <end position="577"/>
    </location>
</feature>
<dbReference type="AlphaFoldDB" id="A0A443I1L5"/>
<dbReference type="Pfam" id="PF00328">
    <property type="entry name" value="His_Phos_2"/>
    <property type="match status" value="1"/>
</dbReference>
<evidence type="ECO:0000256" key="2">
    <source>
        <dbReference type="SAM" id="MobiDB-lite"/>
    </source>
</evidence>
<name>A0A443I1L5_BYSSP</name>
<feature type="compositionally biased region" description="Polar residues" evidence="2">
    <location>
        <begin position="512"/>
        <end position="524"/>
    </location>
</feature>
<reference evidence="5 6" key="1">
    <citation type="journal article" date="2018" name="Front. Microbiol.">
        <title>Genomic and genetic insights into a cosmopolitan fungus, Paecilomyces variotii (Eurotiales).</title>
        <authorList>
            <person name="Urquhart A.S."/>
            <person name="Mondo S.J."/>
            <person name="Makela M.R."/>
            <person name="Hane J.K."/>
            <person name="Wiebenga A."/>
            <person name="He G."/>
            <person name="Mihaltcheva S."/>
            <person name="Pangilinan J."/>
            <person name="Lipzen A."/>
            <person name="Barry K."/>
            <person name="de Vries R.P."/>
            <person name="Grigoriev I.V."/>
            <person name="Idnurm A."/>
        </authorList>
    </citation>
    <scope>NUCLEOTIDE SEQUENCE [LARGE SCALE GENOMIC DNA]</scope>
    <source>
        <strain evidence="5 6">CBS 101075</strain>
    </source>
</reference>
<dbReference type="PANTHER" id="PTHR11567">
    <property type="entry name" value="ACID PHOSPHATASE-RELATED"/>
    <property type="match status" value="1"/>
</dbReference>
<dbReference type="RefSeq" id="XP_028487599.1">
    <property type="nucleotide sequence ID" value="XM_028625595.1"/>
</dbReference>
<evidence type="ECO:0000256" key="3">
    <source>
        <dbReference type="SAM" id="Phobius"/>
    </source>
</evidence>
<evidence type="ECO:0000256" key="4">
    <source>
        <dbReference type="SAM" id="SignalP"/>
    </source>
</evidence>
<accession>A0A443I1L5</accession>
<keyword evidence="3" id="KW-1133">Transmembrane helix</keyword>
<dbReference type="EMBL" id="RCNU01000002">
    <property type="protein sequence ID" value="RWQ97954.1"/>
    <property type="molecule type" value="Genomic_DNA"/>
</dbReference>
<feature type="compositionally biased region" description="Basic and acidic residues" evidence="2">
    <location>
        <begin position="527"/>
        <end position="545"/>
    </location>
</feature>
<dbReference type="InterPro" id="IPR050645">
    <property type="entry name" value="Histidine_acid_phosphatase"/>
</dbReference>
<dbReference type="GeneID" id="39594872"/>
<sequence length="577" mass="62822">MRLLLAAITALVLQAQVVWTQALTETIWSVVAFTLYGDTTPTAFSVPRRLTSLGAQDLYTAGSIFRDRYVALISNGNQSHTGVQGISPYILSADQVNIYSTSDQFVAASAQAFIQGLYPPLSISYNGTYLDSASTLANGSVVSYPLNGYQYADIYTAGWTDPYSTAVAGQTDCFTHQMSEWAYQNTPEFSQIKEDTLGFYAYIYELALTGVYDEDHANYENAYDISEYLEYSYLHNSTLQDILTEEDISYARALADQYVYATNGNVTGYGQRSNDSQVSTIAGRTMVQLVVDSFNSSIQAQGSEAKMSLIFGSYEPAVAFAALAQMSDLNSNFYGRPVPGASLVFELFSYESESNVEYPSVSDLYVRFLLRNSTDASEGFTYYPLFGYSPSQIAVPYTEFVAEIAQFAVSSTAEWCEICGSEAIFCSGSVPSDSEERTGASKKGLSLAGAGAIGACVTLVTTALVAAVVLLCGFRIQRKQRSAMGGFKGNKKLASDTDVTFKSPFGGAIKTSEAQTEETPNLGATTRGHERQGSWELAQQKKETEADNAPKASPDFDHHEDEHVDPFQDPVKPHESV</sequence>
<keyword evidence="6" id="KW-1185">Reference proteome</keyword>
<keyword evidence="3" id="KW-0472">Membrane</keyword>
<evidence type="ECO:0000313" key="6">
    <source>
        <dbReference type="Proteomes" id="UP000283841"/>
    </source>
</evidence>
<dbReference type="VEuPathDB" id="FungiDB:C8Q69DRAFT_155548"/>
<dbReference type="STRING" id="264951.A0A443I1L5"/>
<dbReference type="Gene3D" id="3.40.50.1240">
    <property type="entry name" value="Phosphoglycerate mutase-like"/>
    <property type="match status" value="1"/>
</dbReference>
<feature type="chain" id="PRO_5019583573" evidence="4">
    <location>
        <begin position="21"/>
        <end position="577"/>
    </location>
</feature>
<comment type="caution">
    <text evidence="5">The sequence shown here is derived from an EMBL/GenBank/DDBJ whole genome shotgun (WGS) entry which is preliminary data.</text>
</comment>
<dbReference type="SUPFAM" id="SSF53254">
    <property type="entry name" value="Phosphoglycerate mutase-like"/>
    <property type="match status" value="1"/>
</dbReference>
<dbReference type="PANTHER" id="PTHR11567:SF127">
    <property type="entry name" value="HISTIDINE ACID PHOSPHATASE"/>
    <property type="match status" value="1"/>
</dbReference>
<dbReference type="Proteomes" id="UP000283841">
    <property type="component" value="Unassembled WGS sequence"/>
</dbReference>
<feature type="region of interest" description="Disordered" evidence="2">
    <location>
        <begin position="505"/>
        <end position="577"/>
    </location>
</feature>
<dbReference type="InterPro" id="IPR029033">
    <property type="entry name" value="His_PPase_superfam"/>
</dbReference>
<keyword evidence="4" id="KW-0732">Signal</keyword>
<gene>
    <name evidence="5" type="ORF">C8Q69DRAFT_155548</name>
</gene>
<proteinExistence type="inferred from homology"/>
<dbReference type="InterPro" id="IPR000560">
    <property type="entry name" value="His_Pase_clade-2"/>
</dbReference>
<organism evidence="5 6">
    <name type="scientific">Byssochlamys spectabilis</name>
    <name type="common">Paecilomyces variotii</name>
    <dbReference type="NCBI Taxonomy" id="264951"/>
    <lineage>
        <taxon>Eukaryota</taxon>
        <taxon>Fungi</taxon>
        <taxon>Dikarya</taxon>
        <taxon>Ascomycota</taxon>
        <taxon>Pezizomycotina</taxon>
        <taxon>Eurotiomycetes</taxon>
        <taxon>Eurotiomycetidae</taxon>
        <taxon>Eurotiales</taxon>
        <taxon>Thermoascaceae</taxon>
        <taxon>Paecilomyces</taxon>
    </lineage>
</organism>
<dbReference type="GO" id="GO:0016791">
    <property type="term" value="F:phosphatase activity"/>
    <property type="evidence" value="ECO:0007669"/>
    <property type="project" value="TreeGrafter"/>
</dbReference>
<comment type="similarity">
    <text evidence="1">Belongs to the histidine acid phosphatase family.</text>
</comment>
<evidence type="ECO:0000313" key="5">
    <source>
        <dbReference type="EMBL" id="RWQ97954.1"/>
    </source>
</evidence>